<organism evidence="2 3">
    <name type="scientific">Agromyces soli</name>
    <dbReference type="NCBI Taxonomy" id="659012"/>
    <lineage>
        <taxon>Bacteria</taxon>
        <taxon>Bacillati</taxon>
        <taxon>Actinomycetota</taxon>
        <taxon>Actinomycetes</taxon>
        <taxon>Micrococcales</taxon>
        <taxon>Microbacteriaceae</taxon>
        <taxon>Agromyces</taxon>
    </lineage>
</organism>
<sequence length="131" mass="13344">MSAEPTSPVEQERPVERDSPAGPPGSEGDDSETAALGAAASEPPAGWARWLDELELALAADGPVALPEPAGLDRLPAELAARAAAVRERIVARAAELRRDRDDTAAELARLGAAGAAASSAPRPAYLDATA</sequence>
<name>A0ABY4AWW1_9MICO</name>
<evidence type="ECO:0000256" key="1">
    <source>
        <dbReference type="SAM" id="MobiDB-lite"/>
    </source>
</evidence>
<reference evidence="2 3" key="1">
    <citation type="submission" date="2022-03" db="EMBL/GenBank/DDBJ databases">
        <title>Agromyces sp. isolated from the gut of P. brevitarsis seulensis larvae.</title>
        <authorList>
            <person name="Won M."/>
            <person name="Kwon S.-W."/>
        </authorList>
    </citation>
    <scope>NUCLEOTIDE SEQUENCE [LARGE SCALE GENOMIC DNA]</scope>
    <source>
        <strain evidence="2 3">KACC 16215</strain>
    </source>
</reference>
<accession>A0ABY4AWW1</accession>
<feature type="compositionally biased region" description="Low complexity" evidence="1">
    <location>
        <begin position="33"/>
        <end position="44"/>
    </location>
</feature>
<protein>
    <submittedName>
        <fullName evidence="2">Uncharacterized protein</fullName>
    </submittedName>
</protein>
<feature type="region of interest" description="Disordered" evidence="1">
    <location>
        <begin position="1"/>
        <end position="44"/>
    </location>
</feature>
<proteinExistence type="predicted"/>
<keyword evidence="3" id="KW-1185">Reference proteome</keyword>
<dbReference type="Proteomes" id="UP000831304">
    <property type="component" value="Chromosome"/>
</dbReference>
<feature type="compositionally biased region" description="Basic and acidic residues" evidence="1">
    <location>
        <begin position="10"/>
        <end position="19"/>
    </location>
</feature>
<gene>
    <name evidence="2" type="ORF">MTP13_06010</name>
</gene>
<dbReference type="EMBL" id="CP094533">
    <property type="protein sequence ID" value="UOE27334.1"/>
    <property type="molecule type" value="Genomic_DNA"/>
</dbReference>
<evidence type="ECO:0000313" key="2">
    <source>
        <dbReference type="EMBL" id="UOE27334.1"/>
    </source>
</evidence>
<dbReference type="RefSeq" id="WP_243570169.1">
    <property type="nucleotide sequence ID" value="NZ_BAAARD010000002.1"/>
</dbReference>
<evidence type="ECO:0000313" key="3">
    <source>
        <dbReference type="Proteomes" id="UP000831304"/>
    </source>
</evidence>